<keyword evidence="2" id="KW-0227">DNA damage</keyword>
<dbReference type="GO" id="GO:0009380">
    <property type="term" value="C:excinuclease repair complex"/>
    <property type="evidence" value="ECO:0007669"/>
    <property type="project" value="TreeGrafter"/>
</dbReference>
<dbReference type="SUPFAM" id="SSF82771">
    <property type="entry name" value="GIY-YIG endonuclease"/>
    <property type="match status" value="1"/>
</dbReference>
<proteinExistence type="predicted"/>
<evidence type="ECO:0000313" key="9">
    <source>
        <dbReference type="Proteomes" id="UP000623681"/>
    </source>
</evidence>
<evidence type="ECO:0000256" key="5">
    <source>
        <dbReference type="ARBA" id="ARBA00023204"/>
    </source>
</evidence>
<organism evidence="8 9">
    <name type="scientific">Clostridium paridis</name>
    <dbReference type="NCBI Taxonomy" id="2803863"/>
    <lineage>
        <taxon>Bacteria</taxon>
        <taxon>Bacillati</taxon>
        <taxon>Bacillota</taxon>
        <taxon>Clostridia</taxon>
        <taxon>Eubacteriales</taxon>
        <taxon>Clostridiaceae</taxon>
        <taxon>Clostridium</taxon>
    </lineage>
</organism>
<dbReference type="InterPro" id="IPR000305">
    <property type="entry name" value="GIY-YIG_endonuc"/>
</dbReference>
<sequence>MNLKEKIKELPSTPGVYLMKDSLNNIIYVGKSKNLKSRVGSYFQNSKSHSPKVIKLVQNLKDFDYILTDTEFEAFLLECKLIKEIKPRYNRLMKSPNSYSYIKININDKYPNLELSQSITTDDGNIYFGPYKNKNTLEKGIKNLKDFYKIQCTNNSRKGSSCLNYSLGLCMGMCQNKLPREEYMITINKIINLLNNEDKSILYEVESMMNIAATNFDFENAAKYRDYLTSVNYLINKVKVIEYTKENKNIVLLEPLNNEEVKIFLISGTEILYSYIDKLDNLQELKLSIKTYINTYFSSEILNSSIQIGRDEIDQTEIIYSYVKNKSNNCRFFVVTESLLRTNSLLKGGLIDKLLLTL</sequence>
<dbReference type="Pfam" id="PF01541">
    <property type="entry name" value="GIY-YIG"/>
    <property type="match status" value="1"/>
</dbReference>
<dbReference type="PROSITE" id="PS50164">
    <property type="entry name" value="GIY_YIG"/>
    <property type="match status" value="1"/>
</dbReference>
<evidence type="ECO:0000256" key="4">
    <source>
        <dbReference type="ARBA" id="ARBA00022881"/>
    </source>
</evidence>
<feature type="domain" description="UVR" evidence="6">
    <location>
        <begin position="199"/>
        <end position="234"/>
    </location>
</feature>
<evidence type="ECO:0000256" key="3">
    <source>
        <dbReference type="ARBA" id="ARBA00022769"/>
    </source>
</evidence>
<reference evidence="8" key="1">
    <citation type="submission" date="2021-01" db="EMBL/GenBank/DDBJ databases">
        <title>Genome public.</title>
        <authorList>
            <person name="Liu C."/>
            <person name="Sun Q."/>
        </authorList>
    </citation>
    <scope>NUCLEOTIDE SEQUENCE</scope>
    <source>
        <strain evidence="8">YIM B02565</strain>
    </source>
</reference>
<dbReference type="PANTHER" id="PTHR30562:SF1">
    <property type="entry name" value="UVRABC SYSTEM PROTEIN C"/>
    <property type="match status" value="1"/>
</dbReference>
<dbReference type="SMART" id="SM00465">
    <property type="entry name" value="GIYc"/>
    <property type="match status" value="1"/>
</dbReference>
<dbReference type="RefSeq" id="WP_202766545.1">
    <property type="nucleotide sequence ID" value="NZ_JAESWA010000017.1"/>
</dbReference>
<gene>
    <name evidence="8" type="ORF">JK634_05110</name>
</gene>
<keyword evidence="9" id="KW-1185">Reference proteome</keyword>
<dbReference type="SUPFAM" id="SSF46600">
    <property type="entry name" value="C-terminal UvrC-binding domain of UvrB"/>
    <property type="match status" value="1"/>
</dbReference>
<dbReference type="InterPro" id="IPR047296">
    <property type="entry name" value="GIY-YIG_UvrC_Cho"/>
</dbReference>
<evidence type="ECO:0000313" key="8">
    <source>
        <dbReference type="EMBL" id="MBL4931176.1"/>
    </source>
</evidence>
<dbReference type="PANTHER" id="PTHR30562">
    <property type="entry name" value="UVRC/OXIDOREDUCTASE"/>
    <property type="match status" value="1"/>
</dbReference>
<keyword evidence="5" id="KW-0234">DNA repair</keyword>
<evidence type="ECO:0000259" key="7">
    <source>
        <dbReference type="PROSITE" id="PS50164"/>
    </source>
</evidence>
<keyword evidence="1" id="KW-0963">Cytoplasm</keyword>
<evidence type="ECO:0000256" key="2">
    <source>
        <dbReference type="ARBA" id="ARBA00022763"/>
    </source>
</evidence>
<protein>
    <submittedName>
        <fullName evidence="8">GIY-YIG nuclease family protein</fullName>
    </submittedName>
</protein>
<dbReference type="InterPro" id="IPR001943">
    <property type="entry name" value="UVR_dom"/>
</dbReference>
<dbReference type="FunFam" id="3.40.1440.10:FF:000001">
    <property type="entry name" value="UvrABC system protein C"/>
    <property type="match status" value="1"/>
</dbReference>
<dbReference type="PROSITE" id="PS50151">
    <property type="entry name" value="UVR"/>
    <property type="match status" value="1"/>
</dbReference>
<evidence type="ECO:0000256" key="1">
    <source>
        <dbReference type="ARBA" id="ARBA00022490"/>
    </source>
</evidence>
<dbReference type="InterPro" id="IPR035901">
    <property type="entry name" value="GIY-YIG_endonuc_sf"/>
</dbReference>
<dbReference type="Pfam" id="PF02151">
    <property type="entry name" value="UVR"/>
    <property type="match status" value="1"/>
</dbReference>
<dbReference type="GO" id="GO:0006289">
    <property type="term" value="P:nucleotide-excision repair"/>
    <property type="evidence" value="ECO:0007669"/>
    <property type="project" value="InterPro"/>
</dbReference>
<comment type="caution">
    <text evidence="8">The sequence shown here is derived from an EMBL/GenBank/DDBJ whole genome shotgun (WGS) entry which is preliminary data.</text>
</comment>
<dbReference type="Proteomes" id="UP000623681">
    <property type="component" value="Unassembled WGS sequence"/>
</dbReference>
<accession>A0A937FGU6</accession>
<dbReference type="InterPro" id="IPR050066">
    <property type="entry name" value="UvrABC_protein_C"/>
</dbReference>
<feature type="domain" description="GIY-YIG" evidence="7">
    <location>
        <begin position="12"/>
        <end position="91"/>
    </location>
</feature>
<dbReference type="InterPro" id="IPR036876">
    <property type="entry name" value="UVR_dom_sf"/>
</dbReference>
<dbReference type="Gene3D" id="3.40.1440.10">
    <property type="entry name" value="GIY-YIG endonuclease"/>
    <property type="match status" value="1"/>
</dbReference>
<keyword evidence="4" id="KW-0267">Excision nuclease</keyword>
<evidence type="ECO:0000259" key="6">
    <source>
        <dbReference type="PROSITE" id="PS50151"/>
    </source>
</evidence>
<dbReference type="CDD" id="cd10434">
    <property type="entry name" value="GIY-YIG_UvrC_Cho"/>
    <property type="match status" value="1"/>
</dbReference>
<keyword evidence="3" id="KW-0228">DNA excision</keyword>
<name>A0A937FGU6_9CLOT</name>
<dbReference type="GO" id="GO:0004518">
    <property type="term" value="F:nuclease activity"/>
    <property type="evidence" value="ECO:0007669"/>
    <property type="project" value="UniProtKB-KW"/>
</dbReference>
<dbReference type="EMBL" id="JAESWA010000017">
    <property type="protein sequence ID" value="MBL4931176.1"/>
    <property type="molecule type" value="Genomic_DNA"/>
</dbReference>
<dbReference type="AlphaFoldDB" id="A0A937FGU6"/>